<dbReference type="GeneID" id="20192865"/>
<evidence type="ECO:0000313" key="2">
    <source>
        <dbReference type="EMBL" id="ETN00421.1"/>
    </source>
</evidence>
<organism evidence="2 3">
    <name type="scientific">Phytophthora nicotianae (strain INRA-310)</name>
    <name type="common">Phytophthora parasitica</name>
    <dbReference type="NCBI Taxonomy" id="761204"/>
    <lineage>
        <taxon>Eukaryota</taxon>
        <taxon>Sar</taxon>
        <taxon>Stramenopiles</taxon>
        <taxon>Oomycota</taxon>
        <taxon>Peronosporomycetes</taxon>
        <taxon>Peronosporales</taxon>
        <taxon>Peronosporaceae</taxon>
        <taxon>Phytophthora</taxon>
    </lineage>
</organism>
<dbReference type="VEuPathDB" id="FungiDB:PPTG_24266"/>
<dbReference type="AlphaFoldDB" id="W2PIF3"/>
<accession>W2PIF3</accession>
<evidence type="ECO:0000313" key="3">
    <source>
        <dbReference type="Proteomes" id="UP000018817"/>
    </source>
</evidence>
<name>W2PIF3_PHYN3</name>
<dbReference type="RefSeq" id="XP_008914261.1">
    <property type="nucleotide sequence ID" value="XM_008916013.1"/>
</dbReference>
<feature type="region of interest" description="Disordered" evidence="1">
    <location>
        <begin position="20"/>
        <end position="59"/>
    </location>
</feature>
<sequence>MDALRGELFFDKIDPEDINVGYGSASDVKSELGTEEELDVPAEPGSVYESEVDSDSDFDDDSSAFLQDDTDMRQLTATGWDIYDEHHSVEGIPAVAKAQRDKQLQAQLRDPVKSAQPLEVLEQKLRKVKPIQAHEFFT</sequence>
<proteinExistence type="predicted"/>
<reference evidence="2 3" key="2">
    <citation type="submission" date="2013-11" db="EMBL/GenBank/DDBJ databases">
        <title>The Genome Sequence of Phytophthora parasitica INRA-310.</title>
        <authorList>
            <consortium name="The Broad Institute Genomics Platform"/>
            <person name="Russ C."/>
            <person name="Tyler B."/>
            <person name="Panabieres F."/>
            <person name="Shan W."/>
            <person name="Tripathy S."/>
            <person name="Grunwald N."/>
            <person name="Machado M."/>
            <person name="Johnson C.S."/>
            <person name="Arredondo F."/>
            <person name="Hong C."/>
            <person name="Coffey M."/>
            <person name="Young S.K."/>
            <person name="Zeng Q."/>
            <person name="Gargeya S."/>
            <person name="Fitzgerald M."/>
            <person name="Abouelleil A."/>
            <person name="Alvarado L."/>
            <person name="Chapman S.B."/>
            <person name="Gainer-Dewar J."/>
            <person name="Goldberg J."/>
            <person name="Griggs A."/>
            <person name="Gujja S."/>
            <person name="Hansen M."/>
            <person name="Howarth C."/>
            <person name="Imamovic A."/>
            <person name="Ireland A."/>
            <person name="Larimer J."/>
            <person name="McCowan C."/>
            <person name="Murphy C."/>
            <person name="Pearson M."/>
            <person name="Poon T.W."/>
            <person name="Priest M."/>
            <person name="Roberts A."/>
            <person name="Saif S."/>
            <person name="Shea T."/>
            <person name="Sykes S."/>
            <person name="Wortman J."/>
            <person name="Nusbaum C."/>
            <person name="Birren B."/>
        </authorList>
    </citation>
    <scope>NUCLEOTIDE SEQUENCE [LARGE SCALE GENOMIC DNA]</scope>
    <source>
        <strain evidence="2 3">INRA-310</strain>
    </source>
</reference>
<dbReference type="EMBL" id="KI669638">
    <property type="protein sequence ID" value="ETN00421.1"/>
    <property type="molecule type" value="Genomic_DNA"/>
</dbReference>
<gene>
    <name evidence="2" type="ORF">PPTG_24266</name>
</gene>
<dbReference type="Proteomes" id="UP000018817">
    <property type="component" value="Unassembled WGS sequence"/>
</dbReference>
<feature type="compositionally biased region" description="Acidic residues" evidence="1">
    <location>
        <begin position="50"/>
        <end position="59"/>
    </location>
</feature>
<evidence type="ECO:0000256" key="1">
    <source>
        <dbReference type="SAM" id="MobiDB-lite"/>
    </source>
</evidence>
<reference evidence="3" key="1">
    <citation type="submission" date="2011-12" db="EMBL/GenBank/DDBJ databases">
        <authorList>
            <consortium name="The Broad Institute Genome Sequencing Platform"/>
            <person name="Russ C."/>
            <person name="Tyler B."/>
            <person name="Panabieres F."/>
            <person name="Shan W."/>
            <person name="Tripathy S."/>
            <person name="Grunwald N."/>
            <person name="Machado M."/>
            <person name="Young S.K."/>
            <person name="Zeng Q."/>
            <person name="Gargeya S."/>
            <person name="Fitzgerald M."/>
            <person name="Haas B."/>
            <person name="Abouelleil A."/>
            <person name="Alvarado L."/>
            <person name="Arachchi H.M."/>
            <person name="Berlin A."/>
            <person name="Chapman S.B."/>
            <person name="Gearin G."/>
            <person name="Goldberg J."/>
            <person name="Griggs A."/>
            <person name="Gujja S."/>
            <person name="Hansen M."/>
            <person name="Heiman D."/>
            <person name="Howarth C."/>
            <person name="Larimer J."/>
            <person name="Lui A."/>
            <person name="MacDonald P.J.P."/>
            <person name="McCowen C."/>
            <person name="Montmayeur A."/>
            <person name="Murphy C."/>
            <person name="Neiman D."/>
            <person name="Pearson M."/>
            <person name="Priest M."/>
            <person name="Roberts A."/>
            <person name="Saif S."/>
            <person name="Shea T."/>
            <person name="Sisk P."/>
            <person name="Stolte C."/>
            <person name="Sykes S."/>
            <person name="Wortman J."/>
            <person name="Nusbaum C."/>
            <person name="Birren B."/>
        </authorList>
    </citation>
    <scope>NUCLEOTIDE SEQUENCE [LARGE SCALE GENOMIC DNA]</scope>
    <source>
        <strain evidence="3">INRA-310</strain>
    </source>
</reference>
<protein>
    <submittedName>
        <fullName evidence="2">Uncharacterized protein</fullName>
    </submittedName>
</protein>